<sequence>MYAMDEDWNLESLTNFGTISRTAQIHLRKLYVLALMYLVGIVGYSQVVVQQASRGDADYVQHVVKLVLYFARLLIQLVLVLVVAVPLFVQENKAPDYVHEGEKEKEELN</sequence>
<name>A0ABC8RWR4_9AQUA</name>
<keyword evidence="1" id="KW-0812">Transmembrane</keyword>
<feature type="transmembrane region" description="Helical" evidence="1">
    <location>
        <begin position="30"/>
        <end position="49"/>
    </location>
</feature>
<evidence type="ECO:0000313" key="2">
    <source>
        <dbReference type="EMBL" id="CAK9149418.1"/>
    </source>
</evidence>
<dbReference type="AlphaFoldDB" id="A0ABC8RWR4"/>
<keyword evidence="3" id="KW-1185">Reference proteome</keyword>
<proteinExistence type="predicted"/>
<accession>A0ABC8RWR4</accession>
<reference evidence="2 3" key="1">
    <citation type="submission" date="2024-02" db="EMBL/GenBank/DDBJ databases">
        <authorList>
            <person name="Vignale AGUSTIN F."/>
            <person name="Sosa J E."/>
            <person name="Modenutti C."/>
        </authorList>
    </citation>
    <scope>NUCLEOTIDE SEQUENCE [LARGE SCALE GENOMIC DNA]</scope>
</reference>
<feature type="transmembrane region" description="Helical" evidence="1">
    <location>
        <begin position="69"/>
        <end position="89"/>
    </location>
</feature>
<dbReference type="EMBL" id="CAUOFW020001870">
    <property type="protein sequence ID" value="CAK9149418.1"/>
    <property type="molecule type" value="Genomic_DNA"/>
</dbReference>
<dbReference type="Proteomes" id="UP001642360">
    <property type="component" value="Unassembled WGS sequence"/>
</dbReference>
<organism evidence="2 3">
    <name type="scientific">Ilex paraguariensis</name>
    <name type="common">yerba mate</name>
    <dbReference type="NCBI Taxonomy" id="185542"/>
    <lineage>
        <taxon>Eukaryota</taxon>
        <taxon>Viridiplantae</taxon>
        <taxon>Streptophyta</taxon>
        <taxon>Embryophyta</taxon>
        <taxon>Tracheophyta</taxon>
        <taxon>Spermatophyta</taxon>
        <taxon>Magnoliopsida</taxon>
        <taxon>eudicotyledons</taxon>
        <taxon>Gunneridae</taxon>
        <taxon>Pentapetalae</taxon>
        <taxon>asterids</taxon>
        <taxon>campanulids</taxon>
        <taxon>Aquifoliales</taxon>
        <taxon>Aquifoliaceae</taxon>
        <taxon>Ilex</taxon>
    </lineage>
</organism>
<gene>
    <name evidence="2" type="ORF">ILEXP_LOCUS17458</name>
</gene>
<evidence type="ECO:0000256" key="1">
    <source>
        <dbReference type="SAM" id="Phobius"/>
    </source>
</evidence>
<evidence type="ECO:0000313" key="3">
    <source>
        <dbReference type="Proteomes" id="UP001642360"/>
    </source>
</evidence>
<keyword evidence="1" id="KW-0472">Membrane</keyword>
<comment type="caution">
    <text evidence="2">The sequence shown here is derived from an EMBL/GenBank/DDBJ whole genome shotgun (WGS) entry which is preliminary data.</text>
</comment>
<protein>
    <submittedName>
        <fullName evidence="2">Uncharacterized protein</fullName>
    </submittedName>
</protein>
<keyword evidence="1" id="KW-1133">Transmembrane helix</keyword>